<reference evidence="2" key="1">
    <citation type="submission" date="2022-11" db="UniProtKB">
        <authorList>
            <consortium name="WormBaseParasite"/>
        </authorList>
    </citation>
    <scope>IDENTIFICATION</scope>
</reference>
<accession>A0A914XXP8</accession>
<dbReference type="WBParaSite" id="PSU_v2.g10515.t1">
    <property type="protein sequence ID" value="PSU_v2.g10515.t1"/>
    <property type="gene ID" value="PSU_v2.g10515"/>
</dbReference>
<keyword evidence="1" id="KW-1185">Reference proteome</keyword>
<proteinExistence type="predicted"/>
<evidence type="ECO:0000313" key="2">
    <source>
        <dbReference type="WBParaSite" id="PSU_v2.g10515.t1"/>
    </source>
</evidence>
<name>A0A914XXP8_9BILA</name>
<dbReference type="AlphaFoldDB" id="A0A914XXP8"/>
<organism evidence="1 2">
    <name type="scientific">Panagrolaimus superbus</name>
    <dbReference type="NCBI Taxonomy" id="310955"/>
    <lineage>
        <taxon>Eukaryota</taxon>
        <taxon>Metazoa</taxon>
        <taxon>Ecdysozoa</taxon>
        <taxon>Nematoda</taxon>
        <taxon>Chromadorea</taxon>
        <taxon>Rhabditida</taxon>
        <taxon>Tylenchina</taxon>
        <taxon>Panagrolaimomorpha</taxon>
        <taxon>Panagrolaimoidea</taxon>
        <taxon>Panagrolaimidae</taxon>
        <taxon>Panagrolaimus</taxon>
    </lineage>
</organism>
<protein>
    <submittedName>
        <fullName evidence="2">Uncharacterized protein</fullName>
    </submittedName>
</protein>
<evidence type="ECO:0000313" key="1">
    <source>
        <dbReference type="Proteomes" id="UP000887577"/>
    </source>
</evidence>
<sequence>MYFVNAIENRDEVPFESSNEFTMNHDEDNVPALVVPVSYLMNVKIQVVLIHARKIFRLDSIYGVSRGGIQLVNKMALGDFVIIDGEYIDVMIRLTGDIAAYENSIDNNASVEEEKESKFTKPKVLLQNLFEFPMHKYVEVIQPEVMQFKASQKLLYPNDSFSALYLQHLQQQPLGGSGEPLPKVIQLANEYPQNVTAADPRIHSKPGTIVIYDVRTMFLRYPELKTVDDARRNVKADGYTYGDAIRTTLIGSLGKRSKMVALDSLKNEVHFV</sequence>
<dbReference type="Proteomes" id="UP000887577">
    <property type="component" value="Unplaced"/>
</dbReference>